<organism evidence="1 2">
    <name type="scientific">Intrasporangium chromatireducens Q5-1</name>
    <dbReference type="NCBI Taxonomy" id="584657"/>
    <lineage>
        <taxon>Bacteria</taxon>
        <taxon>Bacillati</taxon>
        <taxon>Actinomycetota</taxon>
        <taxon>Actinomycetes</taxon>
        <taxon>Micrococcales</taxon>
        <taxon>Intrasporangiaceae</taxon>
        <taxon>Intrasporangium</taxon>
    </lineage>
</organism>
<protein>
    <submittedName>
        <fullName evidence="1">Uncharacterized protein</fullName>
    </submittedName>
</protein>
<dbReference type="OrthoDB" id="3405537at2"/>
<dbReference type="RefSeq" id="WP_034722280.1">
    <property type="nucleotide sequence ID" value="NZ_AWQS01000396.1"/>
</dbReference>
<accession>W9GGF5</accession>
<reference evidence="2" key="1">
    <citation type="submission" date="2013-08" db="EMBL/GenBank/DDBJ databases">
        <title>Intrasporangium oryzae NRRL B-24470.</title>
        <authorList>
            <person name="Liu H."/>
            <person name="Wang G."/>
        </authorList>
    </citation>
    <scope>NUCLEOTIDE SEQUENCE [LARGE SCALE GENOMIC DNA]</scope>
    <source>
        <strain evidence="2">Q5-1</strain>
    </source>
</reference>
<keyword evidence="2" id="KW-1185">Reference proteome</keyword>
<dbReference type="AlphaFoldDB" id="W9GGF5"/>
<dbReference type="EMBL" id="AWQS01000396">
    <property type="protein sequence ID" value="EWT03913.1"/>
    <property type="molecule type" value="Genomic_DNA"/>
</dbReference>
<evidence type="ECO:0000313" key="1">
    <source>
        <dbReference type="EMBL" id="EWT03913.1"/>
    </source>
</evidence>
<sequence>MCEPCYTAALRHRGTCRGCHAERRLVHPPGPQAHTCADCAGLPTSHVCTDCGREDKLYERGRCERCALARRAGKLLRADHGKVPAELLAVHDAILATSTPRTALNWLRGGAGAAVLADLAAGTTALTHDALDAHPRRRGADYLRHVLVAADVLPARDEPLARIEAWVATVLAEVQDGEHRRLLQGYATWQVLRRLRRRAARSATGHSPTGYPRTQLRTAARFLNWLDQQGLTLDRCRQGDLDDWLAATPTGYPARDFLAWAAEHHHCIPMLVPATARNTGTAIDADERWALVARLLHDDSLDLADRVAGALLLCYGQQLSRIAVMRTDQVHHRGDPDIVALRFAAHEIIVPEPLSGLLTDLAAAGRRSHRGIGSPATSPWLFPGHLPGRPITAARLGERLRLLGIRALPARRATLVQLAAEVPAAVLAELLNLTPATATRWTRDSGADWSGYAAELAHRHDHQP</sequence>
<comment type="caution">
    <text evidence="1">The sequence shown here is derived from an EMBL/GenBank/DDBJ whole genome shotgun (WGS) entry which is preliminary data.</text>
</comment>
<name>W9GGF5_9MICO</name>
<proteinExistence type="predicted"/>
<gene>
    <name evidence="1" type="ORF">N864_16025</name>
</gene>
<dbReference type="Proteomes" id="UP000019494">
    <property type="component" value="Unassembled WGS sequence"/>
</dbReference>
<evidence type="ECO:0000313" key="2">
    <source>
        <dbReference type="Proteomes" id="UP000019494"/>
    </source>
</evidence>